<dbReference type="Proteomes" id="UP000053647">
    <property type="component" value="Unassembled WGS sequence"/>
</dbReference>
<dbReference type="InterPro" id="IPR041078">
    <property type="entry name" value="Plavaka"/>
</dbReference>
<dbReference type="EMBL" id="KN819357">
    <property type="protein sequence ID" value="KIJ13001.1"/>
    <property type="molecule type" value="Genomic_DNA"/>
</dbReference>
<dbReference type="AlphaFoldDB" id="A0A0C9U0B1"/>
<proteinExistence type="predicted"/>
<protein>
    <submittedName>
        <fullName evidence="1">Unplaced genomic scaffold PAXINscaffold_35, whole genome shotgun sequence</fullName>
    </submittedName>
</protein>
<feature type="non-terminal residue" evidence="1">
    <location>
        <position position="1"/>
    </location>
</feature>
<keyword evidence="2" id="KW-1185">Reference proteome</keyword>
<accession>A0A0C9U0B1</accession>
<sequence length="240" mass="27196">PSTPSHHEATPWHPFESRAHFKLADFIFCRDGMSGGSINELMDILAALNQRTPPFTNHKELYNLIDAISPEEMWECISIQHAEAEGLAGGDSNMPTWKQETYDMWLQDSKALIQEQLSSTELKDYVDYAPRQVFGNRHQQVWSDFMAGNWAWEQCNELSKDPENHGAMFVPIILESDKTTVSVATGNNEYPFPGLRQFPQGRGFKQWTGDDSKALMKVGTGNFLYRKIIGLSSCNCRLCA</sequence>
<evidence type="ECO:0000313" key="1">
    <source>
        <dbReference type="EMBL" id="KIJ13001.1"/>
    </source>
</evidence>
<dbReference type="OrthoDB" id="3199698at2759"/>
<dbReference type="HOGENOM" id="CLU_006344_7_0_1"/>
<evidence type="ECO:0000313" key="2">
    <source>
        <dbReference type="Proteomes" id="UP000053647"/>
    </source>
</evidence>
<organism evidence="1 2">
    <name type="scientific">Paxillus involutus ATCC 200175</name>
    <dbReference type="NCBI Taxonomy" id="664439"/>
    <lineage>
        <taxon>Eukaryota</taxon>
        <taxon>Fungi</taxon>
        <taxon>Dikarya</taxon>
        <taxon>Basidiomycota</taxon>
        <taxon>Agaricomycotina</taxon>
        <taxon>Agaricomycetes</taxon>
        <taxon>Agaricomycetidae</taxon>
        <taxon>Boletales</taxon>
        <taxon>Paxilineae</taxon>
        <taxon>Paxillaceae</taxon>
        <taxon>Paxillus</taxon>
    </lineage>
</organism>
<reference evidence="2" key="2">
    <citation type="submission" date="2015-01" db="EMBL/GenBank/DDBJ databases">
        <title>Evolutionary Origins and Diversification of the Mycorrhizal Mutualists.</title>
        <authorList>
            <consortium name="DOE Joint Genome Institute"/>
            <consortium name="Mycorrhizal Genomics Consortium"/>
            <person name="Kohler A."/>
            <person name="Kuo A."/>
            <person name="Nagy L.G."/>
            <person name="Floudas D."/>
            <person name="Copeland A."/>
            <person name="Barry K.W."/>
            <person name="Cichocki N."/>
            <person name="Veneault-Fourrey C."/>
            <person name="LaButti K."/>
            <person name="Lindquist E.A."/>
            <person name="Lipzen A."/>
            <person name="Lundell T."/>
            <person name="Morin E."/>
            <person name="Murat C."/>
            <person name="Riley R."/>
            <person name="Ohm R."/>
            <person name="Sun H."/>
            <person name="Tunlid A."/>
            <person name="Henrissat B."/>
            <person name="Grigoriev I.V."/>
            <person name="Hibbett D.S."/>
            <person name="Martin F."/>
        </authorList>
    </citation>
    <scope>NUCLEOTIDE SEQUENCE [LARGE SCALE GENOMIC DNA]</scope>
    <source>
        <strain evidence="2">ATCC 200175</strain>
    </source>
</reference>
<gene>
    <name evidence="1" type="ORF">PAXINDRAFT_81942</name>
</gene>
<reference evidence="1 2" key="1">
    <citation type="submission" date="2014-06" db="EMBL/GenBank/DDBJ databases">
        <authorList>
            <consortium name="DOE Joint Genome Institute"/>
            <person name="Kuo A."/>
            <person name="Kohler A."/>
            <person name="Nagy L.G."/>
            <person name="Floudas D."/>
            <person name="Copeland A."/>
            <person name="Barry K.W."/>
            <person name="Cichocki N."/>
            <person name="Veneault-Fourrey C."/>
            <person name="LaButti K."/>
            <person name="Lindquist E.A."/>
            <person name="Lipzen A."/>
            <person name="Lundell T."/>
            <person name="Morin E."/>
            <person name="Murat C."/>
            <person name="Sun H."/>
            <person name="Tunlid A."/>
            <person name="Henrissat B."/>
            <person name="Grigoriev I.V."/>
            <person name="Hibbett D.S."/>
            <person name="Martin F."/>
            <person name="Nordberg H.P."/>
            <person name="Cantor M.N."/>
            <person name="Hua S.X."/>
        </authorList>
    </citation>
    <scope>NUCLEOTIDE SEQUENCE [LARGE SCALE GENOMIC DNA]</scope>
    <source>
        <strain evidence="1 2">ATCC 200175</strain>
    </source>
</reference>
<dbReference type="Pfam" id="PF18759">
    <property type="entry name" value="Plavaka"/>
    <property type="match status" value="1"/>
</dbReference>
<name>A0A0C9U0B1_PAXIN</name>